<dbReference type="GO" id="GO:0004326">
    <property type="term" value="F:tetrahydrofolylpolyglutamate synthase activity"/>
    <property type="evidence" value="ECO:0007669"/>
    <property type="project" value="UniProtKB-EC"/>
</dbReference>
<dbReference type="AlphaFoldDB" id="A0A7W9W9S7"/>
<dbReference type="PANTHER" id="PTHR11136">
    <property type="entry name" value="FOLYLPOLYGLUTAMATE SYNTHASE-RELATED"/>
    <property type="match status" value="1"/>
</dbReference>
<comment type="caution">
    <text evidence="13">The sequence shown here is derived from an EMBL/GenBank/DDBJ whole genome shotgun (WGS) entry which is preliminary data.</text>
</comment>
<comment type="catalytic activity">
    <reaction evidence="10">
        <text>(6S)-5,6,7,8-tetrahydrofolyl-(gamma-L-Glu)(n) + L-glutamate + ATP = (6S)-5,6,7,8-tetrahydrofolyl-(gamma-L-Glu)(n+1) + ADP + phosphate + H(+)</text>
        <dbReference type="Rhea" id="RHEA:10580"/>
        <dbReference type="Rhea" id="RHEA-COMP:14738"/>
        <dbReference type="Rhea" id="RHEA-COMP:14740"/>
        <dbReference type="ChEBI" id="CHEBI:15378"/>
        <dbReference type="ChEBI" id="CHEBI:29985"/>
        <dbReference type="ChEBI" id="CHEBI:30616"/>
        <dbReference type="ChEBI" id="CHEBI:43474"/>
        <dbReference type="ChEBI" id="CHEBI:141005"/>
        <dbReference type="ChEBI" id="CHEBI:456216"/>
        <dbReference type="EC" id="6.3.2.17"/>
    </reaction>
</comment>
<accession>A0A7W9W9S7</accession>
<dbReference type="EC" id="6.3.2.17" evidence="3"/>
<dbReference type="SUPFAM" id="SSF53623">
    <property type="entry name" value="MurD-like peptide ligases, catalytic domain"/>
    <property type="match status" value="1"/>
</dbReference>
<evidence type="ECO:0000256" key="2">
    <source>
        <dbReference type="ARBA" id="ARBA00008276"/>
    </source>
</evidence>
<dbReference type="FunFam" id="3.40.1190.10:FF:000011">
    <property type="entry name" value="Folylpolyglutamate synthase/dihydrofolate synthase"/>
    <property type="match status" value="1"/>
</dbReference>
<dbReference type="PIRSF" id="PIRSF001563">
    <property type="entry name" value="Folylpolyglu_synth"/>
    <property type="match status" value="1"/>
</dbReference>
<reference evidence="13 14" key="1">
    <citation type="submission" date="2020-08" db="EMBL/GenBank/DDBJ databases">
        <title>Genomic Encyclopedia of Type Strains, Phase IV (KMG-IV): sequencing the most valuable type-strain genomes for metagenomic binning, comparative biology and taxonomic classification.</title>
        <authorList>
            <person name="Goeker M."/>
        </authorList>
    </citation>
    <scope>NUCLEOTIDE SEQUENCE [LARGE SCALE GENOMIC DNA]</scope>
    <source>
        <strain evidence="13 14">DSM 23562</strain>
    </source>
</reference>
<organism evidence="13 14">
    <name type="scientific">Armatimonas rosea</name>
    <dbReference type="NCBI Taxonomy" id="685828"/>
    <lineage>
        <taxon>Bacteria</taxon>
        <taxon>Bacillati</taxon>
        <taxon>Armatimonadota</taxon>
        <taxon>Armatimonadia</taxon>
        <taxon>Armatimonadales</taxon>
        <taxon>Armatimonadaceae</taxon>
        <taxon>Armatimonas</taxon>
    </lineage>
</organism>
<sequence>MTFDQAVGYLANRITFSPRKDPARLRALLAEVGSPQDRLPCVHIAGTNGKGSVTTMTAAILQAAGYTVGAYLSPYVFSLGERWQVNGLPLSEEALARHVTELAPFVERISAGELGAITEFELKTAIAFKHFAEVGVDFAVIEVGIGGTYDSTNIIPPPLAAAITSIGFDHMALLGNTLGEIAAQKAGILKHGTRACITPVTDPEALAAIQQKATSEGVPLTLVRGDELPGGITLALRGPHQRVNASTATLLARTLELPESAIRAGLESATLPGRFQLCLGGRLILDGAHNEDGAQTLVAALTEEFPGEKFVFVIGSKQTHSPAPFLAELAPLAAAVIATEPSFKPTPAREVVAAAQRLGLPVTHQVPVAAAIEAALQRTERVVVTGSFYVVGETPVRYLAR</sequence>
<feature type="domain" description="Mur ligase C-terminal" evidence="11">
    <location>
        <begin position="273"/>
        <end position="387"/>
    </location>
</feature>
<gene>
    <name evidence="13" type="ORF">HNQ39_004683</name>
</gene>
<dbReference type="InterPro" id="IPR036615">
    <property type="entry name" value="Mur_ligase_C_dom_sf"/>
</dbReference>
<keyword evidence="6" id="KW-0547">Nucleotide-binding</keyword>
<dbReference type="NCBIfam" id="TIGR01499">
    <property type="entry name" value="folC"/>
    <property type="match status" value="1"/>
</dbReference>
<comment type="cofactor">
    <cofactor evidence="1">
        <name>Mg(2+)</name>
        <dbReference type="ChEBI" id="CHEBI:18420"/>
    </cofactor>
</comment>
<dbReference type="InterPro" id="IPR036565">
    <property type="entry name" value="Mur-like_cat_sf"/>
</dbReference>
<comment type="similarity">
    <text evidence="2">Belongs to the folylpolyglutamate synthase family.</text>
</comment>
<dbReference type="Pfam" id="PF02875">
    <property type="entry name" value="Mur_ligase_C"/>
    <property type="match status" value="1"/>
</dbReference>
<evidence type="ECO:0000256" key="1">
    <source>
        <dbReference type="ARBA" id="ARBA00001946"/>
    </source>
</evidence>
<evidence type="ECO:0000259" key="12">
    <source>
        <dbReference type="Pfam" id="PF08245"/>
    </source>
</evidence>
<dbReference type="EMBL" id="JACHGW010000004">
    <property type="protein sequence ID" value="MBB6052862.1"/>
    <property type="molecule type" value="Genomic_DNA"/>
</dbReference>
<dbReference type="Gene3D" id="3.40.1190.10">
    <property type="entry name" value="Mur-like, catalytic domain"/>
    <property type="match status" value="1"/>
</dbReference>
<dbReference type="GO" id="GO:0008841">
    <property type="term" value="F:dihydrofolate synthase activity"/>
    <property type="evidence" value="ECO:0007669"/>
    <property type="project" value="TreeGrafter"/>
</dbReference>
<dbReference type="Gene3D" id="3.90.190.20">
    <property type="entry name" value="Mur ligase, C-terminal domain"/>
    <property type="match status" value="1"/>
</dbReference>
<keyword evidence="5" id="KW-0479">Metal-binding</keyword>
<dbReference type="InterPro" id="IPR004101">
    <property type="entry name" value="Mur_ligase_C"/>
</dbReference>
<dbReference type="InterPro" id="IPR001645">
    <property type="entry name" value="Folylpolyglutamate_synth"/>
</dbReference>
<protein>
    <recommendedName>
        <fullName evidence="3">tetrahydrofolate synthase</fullName>
        <ecNumber evidence="3">6.3.2.17</ecNumber>
    </recommendedName>
    <alternativeName>
        <fullName evidence="9">Tetrahydrofolylpolyglutamate synthase</fullName>
    </alternativeName>
</protein>
<dbReference type="InterPro" id="IPR018109">
    <property type="entry name" value="Folylpolyglutamate_synth_CS"/>
</dbReference>
<feature type="domain" description="Mur ligase central" evidence="12">
    <location>
        <begin position="44"/>
        <end position="213"/>
    </location>
</feature>
<dbReference type="Proteomes" id="UP000520814">
    <property type="component" value="Unassembled WGS sequence"/>
</dbReference>
<proteinExistence type="inferred from homology"/>
<dbReference type="Pfam" id="PF08245">
    <property type="entry name" value="Mur_ligase_M"/>
    <property type="match status" value="1"/>
</dbReference>
<evidence type="ECO:0000256" key="10">
    <source>
        <dbReference type="ARBA" id="ARBA00047493"/>
    </source>
</evidence>
<evidence type="ECO:0000256" key="3">
    <source>
        <dbReference type="ARBA" id="ARBA00013025"/>
    </source>
</evidence>
<evidence type="ECO:0000256" key="7">
    <source>
        <dbReference type="ARBA" id="ARBA00022840"/>
    </source>
</evidence>
<evidence type="ECO:0000313" key="13">
    <source>
        <dbReference type="EMBL" id="MBB6052862.1"/>
    </source>
</evidence>
<name>A0A7W9W9S7_ARMRO</name>
<dbReference type="PROSITE" id="PS01012">
    <property type="entry name" value="FOLYLPOLYGLU_SYNT_2"/>
    <property type="match status" value="1"/>
</dbReference>
<dbReference type="InterPro" id="IPR013221">
    <property type="entry name" value="Mur_ligase_cen"/>
</dbReference>
<evidence type="ECO:0000256" key="9">
    <source>
        <dbReference type="ARBA" id="ARBA00030592"/>
    </source>
</evidence>
<keyword evidence="7" id="KW-0067">ATP-binding</keyword>
<evidence type="ECO:0000256" key="4">
    <source>
        <dbReference type="ARBA" id="ARBA00022598"/>
    </source>
</evidence>
<dbReference type="GO" id="GO:0046872">
    <property type="term" value="F:metal ion binding"/>
    <property type="evidence" value="ECO:0007669"/>
    <property type="project" value="UniProtKB-KW"/>
</dbReference>
<keyword evidence="8" id="KW-0460">Magnesium</keyword>
<dbReference type="GO" id="GO:0005737">
    <property type="term" value="C:cytoplasm"/>
    <property type="evidence" value="ECO:0007669"/>
    <property type="project" value="TreeGrafter"/>
</dbReference>
<evidence type="ECO:0000256" key="6">
    <source>
        <dbReference type="ARBA" id="ARBA00022741"/>
    </source>
</evidence>
<evidence type="ECO:0000256" key="8">
    <source>
        <dbReference type="ARBA" id="ARBA00022842"/>
    </source>
</evidence>
<keyword evidence="4 13" id="KW-0436">Ligase</keyword>
<evidence type="ECO:0000259" key="11">
    <source>
        <dbReference type="Pfam" id="PF02875"/>
    </source>
</evidence>
<keyword evidence="14" id="KW-1185">Reference proteome</keyword>
<dbReference type="SUPFAM" id="SSF53244">
    <property type="entry name" value="MurD-like peptide ligases, peptide-binding domain"/>
    <property type="match status" value="1"/>
</dbReference>
<dbReference type="GO" id="GO:0005524">
    <property type="term" value="F:ATP binding"/>
    <property type="evidence" value="ECO:0007669"/>
    <property type="project" value="UniProtKB-KW"/>
</dbReference>
<dbReference type="PANTHER" id="PTHR11136:SF0">
    <property type="entry name" value="DIHYDROFOLATE SYNTHETASE-RELATED"/>
    <property type="match status" value="1"/>
</dbReference>
<dbReference type="RefSeq" id="WP_184202562.1">
    <property type="nucleotide sequence ID" value="NZ_JACHGW010000004.1"/>
</dbReference>
<evidence type="ECO:0000256" key="5">
    <source>
        <dbReference type="ARBA" id="ARBA00022723"/>
    </source>
</evidence>
<evidence type="ECO:0000313" key="14">
    <source>
        <dbReference type="Proteomes" id="UP000520814"/>
    </source>
</evidence>